<dbReference type="Proteomes" id="UP000266723">
    <property type="component" value="Unassembled WGS sequence"/>
</dbReference>
<proteinExistence type="predicted"/>
<reference evidence="2 3" key="3">
    <citation type="journal article" date="2020" name="BMC Genomics">
        <title>Intraspecific diversification of the crop wild relative Brassica cretica Lam. using demographic model selection.</title>
        <authorList>
            <person name="Kioukis A."/>
            <person name="Michalopoulou V.A."/>
            <person name="Briers L."/>
            <person name="Pirintsos S."/>
            <person name="Studholme D.J."/>
            <person name="Pavlidis P."/>
            <person name="Sarris P.F."/>
        </authorList>
    </citation>
    <scope>NUCLEOTIDE SEQUENCE [LARGE SCALE GENOMIC DNA]</scope>
    <source>
        <strain evidence="3">cv. PFS-1207/04</strain>
        <strain evidence="2">PFS-1207/04</strain>
    </source>
</reference>
<dbReference type="AlphaFoldDB" id="A0A8S9IYQ7"/>
<evidence type="ECO:0000313" key="3">
    <source>
        <dbReference type="Proteomes" id="UP000266723"/>
    </source>
</evidence>
<comment type="caution">
    <text evidence="1">The sequence shown here is derived from an EMBL/GenBank/DDBJ whole genome shotgun (WGS) entry which is preliminary data.</text>
</comment>
<evidence type="ECO:0000313" key="2">
    <source>
        <dbReference type="EMBL" id="KAF3567270.1"/>
    </source>
</evidence>
<reference evidence="2" key="2">
    <citation type="submission" date="2019-12" db="EMBL/GenBank/DDBJ databases">
        <authorList>
            <person name="Studholme D.J."/>
            <person name="Sarris P."/>
        </authorList>
    </citation>
    <scope>NUCLEOTIDE SEQUENCE</scope>
    <source>
        <strain evidence="2">PFS-1207/04</strain>
        <tissue evidence="2">Leaf</tissue>
    </source>
</reference>
<evidence type="ECO:0008006" key="4">
    <source>
        <dbReference type="Google" id="ProtNLM"/>
    </source>
</evidence>
<dbReference type="EMBL" id="QGKY02001015">
    <property type="protein sequence ID" value="KAF2574838.1"/>
    <property type="molecule type" value="Genomic_DNA"/>
</dbReference>
<keyword evidence="3" id="KW-1185">Reference proteome</keyword>
<reference evidence="1" key="1">
    <citation type="submission" date="2019-12" db="EMBL/GenBank/DDBJ databases">
        <title>Genome sequencing and annotation of Brassica cretica.</title>
        <authorList>
            <person name="Studholme D.J."/>
            <person name="Sarris P.F."/>
        </authorList>
    </citation>
    <scope>NUCLEOTIDE SEQUENCE</scope>
    <source>
        <strain evidence="1">PFS-102/07</strain>
        <tissue evidence="1">Leaf</tissue>
    </source>
</reference>
<organism evidence="1">
    <name type="scientific">Brassica cretica</name>
    <name type="common">Mustard</name>
    <dbReference type="NCBI Taxonomy" id="69181"/>
    <lineage>
        <taxon>Eukaryota</taxon>
        <taxon>Viridiplantae</taxon>
        <taxon>Streptophyta</taxon>
        <taxon>Embryophyta</taxon>
        <taxon>Tracheophyta</taxon>
        <taxon>Spermatophyta</taxon>
        <taxon>Magnoliopsida</taxon>
        <taxon>eudicotyledons</taxon>
        <taxon>Gunneridae</taxon>
        <taxon>Pentapetalae</taxon>
        <taxon>rosids</taxon>
        <taxon>malvids</taxon>
        <taxon>Brassicales</taxon>
        <taxon>Brassicaceae</taxon>
        <taxon>Brassiceae</taxon>
        <taxon>Brassica</taxon>
    </lineage>
</organism>
<gene>
    <name evidence="2" type="ORF">DY000_02012524</name>
    <name evidence="1" type="ORF">F2Q70_00001528</name>
</gene>
<accession>A0A8S9IYQ7</accession>
<protein>
    <recommendedName>
        <fullName evidence="4">RNase H type-1 domain-containing protein</fullName>
    </recommendedName>
</protein>
<dbReference type="EMBL" id="QGKV02000759">
    <property type="protein sequence ID" value="KAF3567270.1"/>
    <property type="molecule type" value="Genomic_DNA"/>
</dbReference>
<evidence type="ECO:0000313" key="1">
    <source>
        <dbReference type="EMBL" id="KAF2574838.1"/>
    </source>
</evidence>
<name>A0A8S9IYQ7_BRACR</name>
<sequence>MLFNCPDPLFCLRLLLVLPSDRFSQNEDINSDLILAVKFASLVLFLPCDSSDPQDPPYLFPSGQSYMVPIVAASPLSFFAMTNAWFNRVCFVSFGVQVSTTRCRFQSSPTFQIEPWFLFARTSLLVVKLSEGIFSVYSWNKSYLVLDSLTLPQYEDLTLPQYEDVTLIYLVGSGLWFLWFSGIDTFKNGVEALALQEALLSASCAGLSKLQVISDSNVLFPALRDGFEWDCRLCFSITLF</sequence>